<evidence type="ECO:0000256" key="1">
    <source>
        <dbReference type="SAM" id="MobiDB-lite"/>
    </source>
</evidence>
<dbReference type="AlphaFoldDB" id="A0ABD6EAS3"/>
<keyword evidence="4" id="KW-1185">Reference proteome</keyword>
<comment type="caution">
    <text evidence="3">The sequence shown here is derived from an EMBL/GenBank/DDBJ whole genome shotgun (WGS) entry which is preliminary data.</text>
</comment>
<gene>
    <name evidence="3" type="ORF">AB6A40_001158</name>
</gene>
<name>A0ABD6EAS3_9BILA</name>
<keyword evidence="2" id="KW-0472">Membrane</keyword>
<dbReference type="EMBL" id="JBGFUD010000396">
    <property type="protein sequence ID" value="MFH4974449.1"/>
    <property type="molecule type" value="Genomic_DNA"/>
</dbReference>
<proteinExistence type="predicted"/>
<accession>A0ABD6EAS3</accession>
<evidence type="ECO:0000313" key="4">
    <source>
        <dbReference type="Proteomes" id="UP001608902"/>
    </source>
</evidence>
<evidence type="ECO:0000313" key="3">
    <source>
        <dbReference type="EMBL" id="MFH4974449.1"/>
    </source>
</evidence>
<feature type="transmembrane region" description="Helical" evidence="2">
    <location>
        <begin position="36"/>
        <end position="54"/>
    </location>
</feature>
<sequence>MTAVSGTLNLDAHFRANLHFQYAHARRNCETRISPYGLFRCFVFIVHFCLLWIVKSDMGREGTQGTPDQMITESIKRLIKAPSTIIPPSIGSRNFRNRSKSVEHREHHKRSSTTDDDRCGRLLEWIPAERLEGSQ</sequence>
<protein>
    <submittedName>
        <fullName evidence="3">Uncharacterized protein</fullName>
    </submittedName>
</protein>
<feature type="region of interest" description="Disordered" evidence="1">
    <location>
        <begin position="89"/>
        <end position="116"/>
    </location>
</feature>
<evidence type="ECO:0000256" key="2">
    <source>
        <dbReference type="SAM" id="Phobius"/>
    </source>
</evidence>
<keyword evidence="2" id="KW-1133">Transmembrane helix</keyword>
<reference evidence="3 4" key="1">
    <citation type="submission" date="2024-08" db="EMBL/GenBank/DDBJ databases">
        <title>Gnathostoma spinigerum genome.</title>
        <authorList>
            <person name="Gonzalez-Bertolin B."/>
            <person name="Monzon S."/>
            <person name="Zaballos A."/>
            <person name="Jimenez P."/>
            <person name="Dekumyoy P."/>
            <person name="Varona S."/>
            <person name="Cuesta I."/>
            <person name="Sumanam S."/>
            <person name="Adisakwattana P."/>
            <person name="Gasser R.B."/>
            <person name="Hernandez-Gonzalez A."/>
            <person name="Young N.D."/>
            <person name="Perteguer M.J."/>
        </authorList>
    </citation>
    <scope>NUCLEOTIDE SEQUENCE [LARGE SCALE GENOMIC DNA]</scope>
    <source>
        <strain evidence="3">AL3</strain>
        <tissue evidence="3">Liver</tissue>
    </source>
</reference>
<keyword evidence="2" id="KW-0812">Transmembrane</keyword>
<organism evidence="3 4">
    <name type="scientific">Gnathostoma spinigerum</name>
    <dbReference type="NCBI Taxonomy" id="75299"/>
    <lineage>
        <taxon>Eukaryota</taxon>
        <taxon>Metazoa</taxon>
        <taxon>Ecdysozoa</taxon>
        <taxon>Nematoda</taxon>
        <taxon>Chromadorea</taxon>
        <taxon>Rhabditida</taxon>
        <taxon>Spirurina</taxon>
        <taxon>Gnathostomatomorpha</taxon>
        <taxon>Gnathostomatoidea</taxon>
        <taxon>Gnathostomatidae</taxon>
        <taxon>Gnathostoma</taxon>
    </lineage>
</organism>
<dbReference type="Proteomes" id="UP001608902">
    <property type="component" value="Unassembled WGS sequence"/>
</dbReference>